<accession>A0AAE9Q1Y5</accession>
<organism evidence="1 2">
    <name type="scientific">Escherichia phage A5-4</name>
    <dbReference type="NCBI Taxonomy" id="2996162"/>
    <lineage>
        <taxon>Viruses</taxon>
        <taxon>Duplodnaviria</taxon>
        <taxon>Heunggongvirae</taxon>
        <taxon>Uroviricota</taxon>
        <taxon>Caudoviricetes</taxon>
        <taxon>Vequintavirinae</taxon>
    </lineage>
</organism>
<sequence length="80" mass="9130">MRVRQHRGTLIESLKTVKQIEGTKQALVDHINKELGKPFNFSVDSISIVEKGVDERINWNNHLILIDGFGVFGYCDQHPV</sequence>
<dbReference type="EMBL" id="OP744025">
    <property type="protein sequence ID" value="UZZ64293.1"/>
    <property type="molecule type" value="Genomic_DNA"/>
</dbReference>
<protein>
    <submittedName>
        <fullName evidence="1">Uncharacterized protein</fullName>
    </submittedName>
</protein>
<proteinExistence type="predicted"/>
<evidence type="ECO:0000313" key="1">
    <source>
        <dbReference type="EMBL" id="UZZ64293.1"/>
    </source>
</evidence>
<evidence type="ECO:0000313" key="2">
    <source>
        <dbReference type="Proteomes" id="UP001236076"/>
    </source>
</evidence>
<keyword evidence="2" id="KW-1185">Reference proteome</keyword>
<dbReference type="Proteomes" id="UP001236076">
    <property type="component" value="Segment"/>
</dbReference>
<reference evidence="1 2" key="1">
    <citation type="submission" date="2022-10" db="EMBL/GenBank/DDBJ databases">
        <authorList>
            <person name="Cortes-Martin A."/>
            <person name="Buttimer C.T.H."/>
            <person name="Hill C."/>
        </authorList>
    </citation>
    <scope>NUCLEOTIDE SEQUENCE [LARGE SCALE GENOMIC DNA]</scope>
</reference>
<name>A0AAE9Q1Y5_9CAUD</name>
<gene>
    <name evidence="1" type="ORF">A54_53</name>
</gene>